<feature type="binding site" evidence="3">
    <location>
        <position position="157"/>
    </location>
    <ligand>
        <name>a divalent metal cation</name>
        <dbReference type="ChEBI" id="CHEBI:60240"/>
    </ligand>
</feature>
<dbReference type="PANTHER" id="PTHR10907:SF47">
    <property type="entry name" value="REGUCALCIN"/>
    <property type="match status" value="1"/>
</dbReference>
<dbReference type="OrthoDB" id="423498at2759"/>
<feature type="binding site" evidence="3">
    <location>
        <position position="207"/>
    </location>
    <ligand>
        <name>a divalent metal cation</name>
        <dbReference type="ChEBI" id="CHEBI:60240"/>
    </ligand>
</feature>
<feature type="binding site" evidence="3">
    <location>
        <position position="26"/>
    </location>
    <ligand>
        <name>a divalent metal cation</name>
        <dbReference type="ChEBI" id="CHEBI:60240"/>
    </ligand>
</feature>
<dbReference type="STRING" id="5786.F0ZJR0"/>
<dbReference type="FunFam" id="2.120.10.30:FF:000295">
    <property type="entry name" value="Uncharacterized protein"/>
    <property type="match status" value="1"/>
</dbReference>
<dbReference type="InterPro" id="IPR013658">
    <property type="entry name" value="SGL"/>
</dbReference>
<dbReference type="GO" id="GO:0004341">
    <property type="term" value="F:gluconolactonase activity"/>
    <property type="evidence" value="ECO:0000318"/>
    <property type="project" value="GO_Central"/>
</dbReference>
<sequence length="297" mass="33257">MSTEEINAESTARATLVYPQHAQLGEGSIWSVDKQALIWIDIEGRKLFVYHPNDNTNQAFDLPERPGTVVERTNGELLVAVKGGIRTFNIYTKESMIITNPETEPTNRYNDGKCDPQGRFWIGSMSLKSGEPAVASLYRVNHDLSSERILSGIKISNGLVWSLDQKKFYYIDTPTMGVDEFDYDAHSGSISNRKRCISFTGQDGFPDGMTIDAEGKLWIAHWDGGRVTRWDPNTKQRIFTVTVPNVSKVTSVAFGDYDLQTLYITTARDGGQPDSGSLFKYRFTNGIKGIPAYKFRG</sequence>
<proteinExistence type="inferred from homology"/>
<dbReference type="GeneID" id="10500685"/>
<feature type="binding site" evidence="3">
    <location>
        <position position="110"/>
    </location>
    <ligand>
        <name>substrate</name>
    </ligand>
</feature>
<dbReference type="VEuPathDB" id="AmoebaDB:DICPUDRAFT_72325"/>
<dbReference type="GO" id="GO:0019853">
    <property type="term" value="P:L-ascorbic acid biosynthetic process"/>
    <property type="evidence" value="ECO:0000318"/>
    <property type="project" value="GO_Central"/>
</dbReference>
<reference evidence="6" key="1">
    <citation type="journal article" date="2011" name="Genome Biol.">
        <title>Comparative genomics of the social amoebae Dictyostelium discoideum and Dictyostelium purpureum.</title>
        <authorList>
            <consortium name="US DOE Joint Genome Institute (JGI-PGF)"/>
            <person name="Sucgang R."/>
            <person name="Kuo A."/>
            <person name="Tian X."/>
            <person name="Salerno W."/>
            <person name="Parikh A."/>
            <person name="Feasley C.L."/>
            <person name="Dalin E."/>
            <person name="Tu H."/>
            <person name="Huang E."/>
            <person name="Barry K."/>
            <person name="Lindquist E."/>
            <person name="Shapiro H."/>
            <person name="Bruce D."/>
            <person name="Schmutz J."/>
            <person name="Salamov A."/>
            <person name="Fey P."/>
            <person name="Gaudet P."/>
            <person name="Anjard C."/>
            <person name="Babu M.M."/>
            <person name="Basu S."/>
            <person name="Bushmanova Y."/>
            <person name="van der Wel H."/>
            <person name="Katoh-Kurasawa M."/>
            <person name="Dinh C."/>
            <person name="Coutinho P.M."/>
            <person name="Saito T."/>
            <person name="Elias M."/>
            <person name="Schaap P."/>
            <person name="Kay R.R."/>
            <person name="Henrissat B."/>
            <person name="Eichinger L."/>
            <person name="Rivero F."/>
            <person name="Putnam N.H."/>
            <person name="West C.M."/>
            <person name="Loomis W.F."/>
            <person name="Chisholm R.L."/>
            <person name="Shaulsky G."/>
            <person name="Strassmann J.E."/>
            <person name="Queller D.C."/>
            <person name="Kuspa A."/>
            <person name="Grigoriev I.V."/>
        </authorList>
    </citation>
    <scope>NUCLEOTIDE SEQUENCE [LARGE SCALE GENOMIC DNA]</scope>
    <source>
        <strain evidence="6">QSDP1</strain>
    </source>
</reference>
<dbReference type="KEGG" id="dpp:DICPUDRAFT_72325"/>
<protein>
    <recommendedName>
        <fullName evidence="4">SMP-30/Gluconolactonase/LRE-like region domain-containing protein</fullName>
    </recommendedName>
</protein>
<keyword evidence="3" id="KW-0862">Zinc</keyword>
<dbReference type="Proteomes" id="UP000001064">
    <property type="component" value="Unassembled WGS sequence"/>
</dbReference>
<dbReference type="OMA" id="WAGTMRY"/>
<organism evidence="5 6">
    <name type="scientific">Dictyostelium purpureum</name>
    <name type="common">Slime mold</name>
    <dbReference type="NCBI Taxonomy" id="5786"/>
    <lineage>
        <taxon>Eukaryota</taxon>
        <taxon>Amoebozoa</taxon>
        <taxon>Evosea</taxon>
        <taxon>Eumycetozoa</taxon>
        <taxon>Dictyostelia</taxon>
        <taxon>Dictyosteliales</taxon>
        <taxon>Dictyosteliaceae</taxon>
        <taxon>Dictyostelium</taxon>
    </lineage>
</organism>
<dbReference type="InParanoid" id="F0ZJR0"/>
<dbReference type="PRINTS" id="PR01790">
    <property type="entry name" value="SMP30FAMILY"/>
</dbReference>
<dbReference type="InterPro" id="IPR011042">
    <property type="entry name" value="6-blade_b-propeller_TolB-like"/>
</dbReference>
<feature type="domain" description="SMP-30/Gluconolactonase/LRE-like region" evidence="4">
    <location>
        <begin position="24"/>
        <end position="268"/>
    </location>
</feature>
<dbReference type="eggNOG" id="KOG4499">
    <property type="taxonomic scope" value="Eukaryota"/>
</dbReference>
<evidence type="ECO:0000256" key="1">
    <source>
        <dbReference type="ARBA" id="ARBA00008853"/>
    </source>
</evidence>
<dbReference type="PANTHER" id="PTHR10907">
    <property type="entry name" value="REGUCALCIN"/>
    <property type="match status" value="1"/>
</dbReference>
<evidence type="ECO:0000313" key="5">
    <source>
        <dbReference type="EMBL" id="EGC35811.1"/>
    </source>
</evidence>
<accession>F0ZJR0</accession>
<gene>
    <name evidence="5" type="ORF">DICPUDRAFT_72325</name>
</gene>
<dbReference type="GO" id="GO:0005509">
    <property type="term" value="F:calcium ion binding"/>
    <property type="evidence" value="ECO:0000318"/>
    <property type="project" value="GO_Central"/>
</dbReference>
<dbReference type="AlphaFoldDB" id="F0ZJR0"/>
<dbReference type="FunCoup" id="F0ZJR0">
    <property type="interactions" value="4"/>
</dbReference>
<dbReference type="RefSeq" id="XP_003287648.1">
    <property type="nucleotide sequence ID" value="XM_003287600.1"/>
</dbReference>
<evidence type="ECO:0000259" key="4">
    <source>
        <dbReference type="Pfam" id="PF08450"/>
    </source>
</evidence>
<keyword evidence="6" id="KW-1185">Reference proteome</keyword>
<keyword evidence="3" id="KW-0479">Metal-binding</keyword>
<evidence type="ECO:0000256" key="3">
    <source>
        <dbReference type="PIRSR" id="PIRSR605511-2"/>
    </source>
</evidence>
<feature type="binding site" evidence="3">
    <location>
        <position position="108"/>
    </location>
    <ligand>
        <name>substrate</name>
    </ligand>
</feature>
<evidence type="ECO:0000313" key="6">
    <source>
        <dbReference type="Proteomes" id="UP000001064"/>
    </source>
</evidence>
<dbReference type="InterPro" id="IPR005511">
    <property type="entry name" value="SMP-30"/>
</dbReference>
<dbReference type="Gene3D" id="2.120.10.30">
    <property type="entry name" value="TolB, C-terminal domain"/>
    <property type="match status" value="1"/>
</dbReference>
<comment type="similarity">
    <text evidence="1">Belongs to the SMP-30/CGR1 family.</text>
</comment>
<dbReference type="EMBL" id="GL871046">
    <property type="protein sequence ID" value="EGC35811.1"/>
    <property type="molecule type" value="Genomic_DNA"/>
</dbReference>
<dbReference type="SUPFAM" id="SSF63829">
    <property type="entry name" value="Calcium-dependent phosphotriesterase"/>
    <property type="match status" value="1"/>
</dbReference>
<dbReference type="Pfam" id="PF08450">
    <property type="entry name" value="SGL"/>
    <property type="match status" value="1"/>
</dbReference>
<comment type="cofactor">
    <cofactor evidence="3">
        <name>Zn(2+)</name>
        <dbReference type="ChEBI" id="CHEBI:29105"/>
    </cofactor>
    <text evidence="3">Binds 1 divalent metal cation per subunit.</text>
</comment>
<evidence type="ECO:0000256" key="2">
    <source>
        <dbReference type="PIRSR" id="PIRSR605511-1"/>
    </source>
</evidence>
<feature type="active site" description="Proton donor/acceptor" evidence="2">
    <location>
        <position position="207"/>
    </location>
</feature>
<name>F0ZJR0_DICPU</name>